<evidence type="ECO:0000313" key="2">
    <source>
        <dbReference type="EMBL" id="GAP12831.1"/>
    </source>
</evidence>
<dbReference type="RefSeq" id="WP_075072225.1">
    <property type="nucleotide sequence ID" value="NZ_DF967972.1"/>
</dbReference>
<dbReference type="AlphaFoldDB" id="A0A0S7B6M8"/>
<dbReference type="InterPro" id="IPR011009">
    <property type="entry name" value="Kinase-like_dom_sf"/>
</dbReference>
<accession>A0A0S7B6M8</accession>
<protein>
    <submittedName>
        <fullName evidence="2">Phosphotransferase enzyme family</fullName>
    </submittedName>
</protein>
<dbReference type="OrthoDB" id="1645186at2"/>
<dbReference type="STRING" id="360412.LARV_00571"/>
<dbReference type="Proteomes" id="UP000055060">
    <property type="component" value="Unassembled WGS sequence"/>
</dbReference>
<dbReference type="GO" id="GO:0016740">
    <property type="term" value="F:transferase activity"/>
    <property type="evidence" value="ECO:0007669"/>
    <property type="project" value="UniProtKB-KW"/>
</dbReference>
<proteinExistence type="predicted"/>
<evidence type="ECO:0000313" key="3">
    <source>
        <dbReference type="Proteomes" id="UP000055060"/>
    </source>
</evidence>
<dbReference type="Pfam" id="PF01636">
    <property type="entry name" value="APH"/>
    <property type="match status" value="1"/>
</dbReference>
<gene>
    <name evidence="2" type="ORF">LARV_00571</name>
</gene>
<dbReference type="Gene3D" id="3.30.200.20">
    <property type="entry name" value="Phosphorylase Kinase, domain 1"/>
    <property type="match status" value="1"/>
</dbReference>
<reference evidence="2" key="1">
    <citation type="submission" date="2015-07" db="EMBL/GenBank/DDBJ databases">
        <title>Draft Genome Sequences of Anaerolinea thermolimosa IMO-1, Bellilinea caldifistulae GOMI-1, Leptolinea tardivitalis YMTK-2, Levilinea saccharolytica KIBI-1,Longilinea arvoryzae KOME-1, Previously Described as Members of the Anaerolineaceae (Chloroflexi).</title>
        <authorList>
            <person name="Sekiguchi Y."/>
            <person name="Ohashi A."/>
            <person name="Matsuura N."/>
            <person name="Tourlousse M.D."/>
        </authorList>
    </citation>
    <scope>NUCLEOTIDE SEQUENCE [LARGE SCALE GENOMIC DNA]</scope>
    <source>
        <strain evidence="2">KOME-1</strain>
    </source>
</reference>
<feature type="domain" description="Aminoglycoside phosphotransferase" evidence="1">
    <location>
        <begin position="31"/>
        <end position="234"/>
    </location>
</feature>
<dbReference type="SUPFAM" id="SSF56112">
    <property type="entry name" value="Protein kinase-like (PK-like)"/>
    <property type="match status" value="1"/>
</dbReference>
<sequence>MLEKPILPDERIAAMLREAYGLRAASLEFLPLGADANTAVFRVLDDQVVPWFLKLRAGTFDETSVLVPSRLHEHGIRPIIPPSRTTAGQLWAHLDAYTCILYPFIAGRDGFERALSDRQWPEFGAALRAIHAMALPDDLRRRISVENYSSFWRDRVDYQAQVERGAYADPVTTRLAAFMRDQRPEISRLIERADRLGRALQSKSPERVLCHADLHAGNLLLTEDGAFYIVDWDAPILAPKERDLMFIGGGIGHIWNSPREEALFYRGYGAAELDLSALAYYRYERIVEDIAAFCEQILGVQGSRDDRERGLGFFTSCFEPGGVIDIARDTDRLLQR</sequence>
<name>A0A0S7B6M8_9CHLR</name>
<organism evidence="2">
    <name type="scientific">Longilinea arvoryzae</name>
    <dbReference type="NCBI Taxonomy" id="360412"/>
    <lineage>
        <taxon>Bacteria</taxon>
        <taxon>Bacillati</taxon>
        <taxon>Chloroflexota</taxon>
        <taxon>Anaerolineae</taxon>
        <taxon>Anaerolineales</taxon>
        <taxon>Anaerolineaceae</taxon>
        <taxon>Longilinea</taxon>
    </lineage>
</organism>
<keyword evidence="3" id="KW-1185">Reference proteome</keyword>
<dbReference type="Gene3D" id="1.10.510.10">
    <property type="entry name" value="Transferase(Phosphotransferase) domain 1"/>
    <property type="match status" value="1"/>
</dbReference>
<keyword evidence="2" id="KW-0808">Transferase</keyword>
<dbReference type="Gene3D" id="1.20.58.840">
    <property type="match status" value="1"/>
</dbReference>
<evidence type="ECO:0000259" key="1">
    <source>
        <dbReference type="Pfam" id="PF01636"/>
    </source>
</evidence>
<dbReference type="InterPro" id="IPR002575">
    <property type="entry name" value="Aminoglycoside_PTrfase"/>
</dbReference>
<dbReference type="EMBL" id="DF967972">
    <property type="protein sequence ID" value="GAP12831.1"/>
    <property type="molecule type" value="Genomic_DNA"/>
</dbReference>